<organism evidence="1 2">
    <name type="scientific">Photobacterium damselae subsp. damselae</name>
    <name type="common">Listonella damsela</name>
    <dbReference type="NCBI Taxonomy" id="85581"/>
    <lineage>
        <taxon>Bacteria</taxon>
        <taxon>Pseudomonadati</taxon>
        <taxon>Pseudomonadota</taxon>
        <taxon>Gammaproteobacteria</taxon>
        <taxon>Vibrionales</taxon>
        <taxon>Vibrionaceae</taxon>
        <taxon>Photobacterium</taxon>
    </lineage>
</organism>
<name>A0A850QMZ7_PHODD</name>
<dbReference type="GO" id="GO:0005829">
    <property type="term" value="C:cytosol"/>
    <property type="evidence" value="ECO:0007669"/>
    <property type="project" value="TreeGrafter"/>
</dbReference>
<dbReference type="AlphaFoldDB" id="A0A850QMZ7"/>
<dbReference type="GO" id="GO:0030170">
    <property type="term" value="F:pyridoxal phosphate binding"/>
    <property type="evidence" value="ECO:0007669"/>
    <property type="project" value="TreeGrafter"/>
</dbReference>
<dbReference type="PANTHER" id="PTHR30511:SF3">
    <property type="entry name" value="LYSINE RACEMASE"/>
    <property type="match status" value="1"/>
</dbReference>
<reference evidence="1 2" key="1">
    <citation type="submission" date="2020-06" db="EMBL/GenBank/DDBJ databases">
        <title>Photobacterium damselae subsp. damselae comparative genomics.</title>
        <authorList>
            <person name="Osorio C.R."/>
        </authorList>
    </citation>
    <scope>NUCLEOTIDE SEQUENCE [LARGE SCALE GENOMIC DNA]</scope>
    <source>
        <strain evidence="1 2">TW250/03</strain>
    </source>
</reference>
<accession>A0A850QMZ7</accession>
<dbReference type="GO" id="GO:0008784">
    <property type="term" value="F:alanine racemase activity"/>
    <property type="evidence" value="ECO:0007669"/>
    <property type="project" value="TreeGrafter"/>
</dbReference>
<proteinExistence type="predicted"/>
<evidence type="ECO:0000313" key="1">
    <source>
        <dbReference type="EMBL" id="NVP00026.1"/>
    </source>
</evidence>
<comment type="caution">
    <text evidence="1">The sequence shown here is derived from an EMBL/GenBank/DDBJ whole genome shotgun (WGS) entry which is preliminary data.</text>
</comment>
<gene>
    <name evidence="1" type="ORF">HWA77_07350</name>
</gene>
<dbReference type="PANTHER" id="PTHR30511">
    <property type="entry name" value="ALANINE RACEMASE"/>
    <property type="match status" value="1"/>
</dbReference>
<dbReference type="Proteomes" id="UP000533429">
    <property type="component" value="Unassembled WGS sequence"/>
</dbReference>
<dbReference type="EMBL" id="JABXOR010000462">
    <property type="protein sequence ID" value="NVP00026.1"/>
    <property type="molecule type" value="Genomic_DNA"/>
</dbReference>
<sequence length="210" mass="23096">IGSNLACYGGVEPSYENQNHLIAIAERIEHQLDMKLTVISGASSAGLILLFKNEMPEQINQLRLGASILMGIGLNDEAIPNTHQDAFTLNCEIIELKEKPSVPEHSTALDAFGLKPEFIDRGIRKRAICAIGKQDVDYHLITPVDSGVLKVGSSSDHLIIDLTDSELEYHVGDIVTFSLEYGGVLQCMTSKYVNKKYITNNALNNEVFHV</sequence>
<protein>
    <submittedName>
        <fullName evidence="1">Alanine/ornithine racemase family PLP-dependent enzyme</fullName>
    </submittedName>
</protein>
<feature type="non-terminal residue" evidence="1">
    <location>
        <position position="1"/>
    </location>
</feature>
<evidence type="ECO:0000313" key="2">
    <source>
        <dbReference type="Proteomes" id="UP000533429"/>
    </source>
</evidence>
<dbReference type="InterPro" id="IPR000821">
    <property type="entry name" value="Ala_racemase"/>
</dbReference>